<dbReference type="AlphaFoldDB" id="A0A177LWI1"/>
<evidence type="ECO:0000313" key="2">
    <source>
        <dbReference type="Proteomes" id="UP000077763"/>
    </source>
</evidence>
<reference evidence="2" key="1">
    <citation type="submission" date="2016-03" db="EMBL/GenBank/DDBJ databases">
        <authorList>
            <person name="Heylen K."/>
            <person name="De Vos P."/>
            <person name="Vekeman B."/>
        </authorList>
    </citation>
    <scope>NUCLEOTIDE SEQUENCE [LARGE SCALE GENOMIC DNA]</scope>
    <source>
        <strain evidence="2">R-45371</strain>
    </source>
</reference>
<sequence>MAGRHARPLSINATGARLFALPEYLLALSAKRCGMRASQKTMLAKGIASIASRDKLVRKVKSYSGEPNRFNPKPTPPCVQADKLFAQGK</sequence>
<accession>A0A177LWI1</accession>
<comment type="caution">
    <text evidence="1">The sequence shown here is derived from an EMBL/GenBank/DDBJ whole genome shotgun (WGS) entry which is preliminary data.</text>
</comment>
<dbReference type="EMBL" id="LUUH01000095">
    <property type="protein sequence ID" value="OAH97851.1"/>
    <property type="molecule type" value="Genomic_DNA"/>
</dbReference>
<protein>
    <submittedName>
        <fullName evidence="1">Uncharacterized protein</fullName>
    </submittedName>
</protein>
<dbReference type="Proteomes" id="UP000077763">
    <property type="component" value="Unassembled WGS sequence"/>
</dbReference>
<proteinExistence type="predicted"/>
<evidence type="ECO:0000313" key="1">
    <source>
        <dbReference type="EMBL" id="OAH97851.1"/>
    </source>
</evidence>
<organism evidence="1 2">
    <name type="scientific">Methylomonas methanica</name>
    <dbReference type="NCBI Taxonomy" id="421"/>
    <lineage>
        <taxon>Bacteria</taxon>
        <taxon>Pseudomonadati</taxon>
        <taxon>Pseudomonadota</taxon>
        <taxon>Gammaproteobacteria</taxon>
        <taxon>Methylococcales</taxon>
        <taxon>Methylococcaceae</taxon>
        <taxon>Methylomonas</taxon>
    </lineage>
</organism>
<gene>
    <name evidence="1" type="ORF">A1353_22555</name>
</gene>
<name>A0A177LWI1_METMH</name>